<keyword evidence="3" id="KW-1185">Reference proteome</keyword>
<organism evidence="2 3">
    <name type="scientific">Acrocarpospora pleiomorpha</name>
    <dbReference type="NCBI Taxonomy" id="90975"/>
    <lineage>
        <taxon>Bacteria</taxon>
        <taxon>Bacillati</taxon>
        <taxon>Actinomycetota</taxon>
        <taxon>Actinomycetes</taxon>
        <taxon>Streptosporangiales</taxon>
        <taxon>Streptosporangiaceae</taxon>
        <taxon>Acrocarpospora</taxon>
    </lineage>
</organism>
<gene>
    <name evidence="2" type="ORF">Aple_024160</name>
</gene>
<protein>
    <submittedName>
        <fullName evidence="2">Uncharacterized protein</fullName>
    </submittedName>
</protein>
<dbReference type="EMBL" id="BLAF01000012">
    <property type="protein sequence ID" value="GES19520.1"/>
    <property type="molecule type" value="Genomic_DNA"/>
</dbReference>
<reference evidence="2 3" key="1">
    <citation type="submission" date="2019-10" db="EMBL/GenBank/DDBJ databases">
        <title>Whole genome shotgun sequence of Acrocarpospora pleiomorpha NBRC 16267.</title>
        <authorList>
            <person name="Ichikawa N."/>
            <person name="Kimura A."/>
            <person name="Kitahashi Y."/>
            <person name="Komaki H."/>
            <person name="Oguchi A."/>
        </authorList>
    </citation>
    <scope>NUCLEOTIDE SEQUENCE [LARGE SCALE GENOMIC DNA]</scope>
    <source>
        <strain evidence="2 3">NBRC 16267</strain>
    </source>
</reference>
<evidence type="ECO:0000313" key="3">
    <source>
        <dbReference type="Proteomes" id="UP000377595"/>
    </source>
</evidence>
<evidence type="ECO:0000313" key="2">
    <source>
        <dbReference type="EMBL" id="GES19520.1"/>
    </source>
</evidence>
<accession>A0A5M3XEN2</accession>
<feature type="signal peptide" evidence="1">
    <location>
        <begin position="1"/>
        <end position="19"/>
    </location>
</feature>
<sequence length="251" mass="27426">MALAALLAGAVAAPAAAVAQPRTPDPARAVQKQLRHGHGVRISELSVLIFGKDYVPSDRMRSQVQLSPTGPVAYDASLYFMPLPDMDQRAIDARDSIAMVDWDDITHVNGVTYLHAEPGSLPAGKSWIRAKPHASYARYFSHQAIDVFDARVLRILLRGATGKAVPGGYAYRGVVTREQLGVAATRHAKDKINWWLWTDAKGLPTRLRTTDFLGGGDLRIGVSFDTRYRDWGFPLVVTAPPADQVIDADDL</sequence>
<name>A0A5M3XEN2_9ACTN</name>
<evidence type="ECO:0000256" key="1">
    <source>
        <dbReference type="SAM" id="SignalP"/>
    </source>
</evidence>
<dbReference type="Proteomes" id="UP000377595">
    <property type="component" value="Unassembled WGS sequence"/>
</dbReference>
<dbReference type="AlphaFoldDB" id="A0A5M3XEN2"/>
<proteinExistence type="predicted"/>
<feature type="chain" id="PRO_5039407177" evidence="1">
    <location>
        <begin position="20"/>
        <end position="251"/>
    </location>
</feature>
<comment type="caution">
    <text evidence="2">The sequence shown here is derived from an EMBL/GenBank/DDBJ whole genome shotgun (WGS) entry which is preliminary data.</text>
</comment>
<keyword evidence="1" id="KW-0732">Signal</keyword>